<sequence length="518" mass="60153">MTMQAKHLKLILGDQLNAQHTWFRVVDDDVVFVIAELHQEANYTKHHIQKITAFFSAMHEFAKTLELQGHRVCYLTLDDTQAFEDLTALIVGLVKKYDSESFSYQRPDEYRLREQLKNITSHINIPVYEADTDHFLLPFDELPNHFTKATHVRMENFYRSMRKRFNILMEGDKPTGGAWNFDSNNRQSFNKSDIKVIPKPLVFNNDASEYLARIKQHGIKTMGKESTEVAYPINKEQSLTLLRYFCQHQLPNFGNFQDAMTMASPYAWSLYHSRLSFAINCKILNPQEVIQTALLAYEESEGKITLPQIEGFIRQILGWREYVRGMYWINMPEYADQNFLSAQRDLPDFFWHGKSNMQCLNSAITQSLDHAYAHHIQRLMITGNFALLAGISPKQVDEWYLGIYIDAIEWVELPNTRSMALFADGGWIATKPYAASGNYVNKMSDYCKGCKYKVKEKIGENACPLNSLYWNFIGENYDKLSSNHRMSFPVGNWRKMAEAQKIEITEHANYLLNNLDTL</sequence>
<dbReference type="InterPro" id="IPR036134">
    <property type="entry name" value="Crypto/Photolyase_FAD-like_sf"/>
</dbReference>
<accession>A0A2S7US64</accession>
<dbReference type="InterPro" id="IPR052551">
    <property type="entry name" value="UV-DNA_repair_photolyase"/>
</dbReference>
<dbReference type="AlphaFoldDB" id="A0A2S7US64"/>
<gene>
    <name evidence="1" type="ORF">BTO11_03260</name>
</gene>
<dbReference type="Gene3D" id="1.10.579.10">
    <property type="entry name" value="DNA Cyclobutane Dipyrimidine Photolyase, subunit A, domain 3"/>
    <property type="match status" value="1"/>
</dbReference>
<dbReference type="Pfam" id="PF04244">
    <property type="entry name" value="DPRP"/>
    <property type="match status" value="1"/>
</dbReference>
<reference evidence="1 2" key="1">
    <citation type="submission" date="2016-12" db="EMBL/GenBank/DDBJ databases">
        <title>Diversity of luminous bacteria.</title>
        <authorList>
            <person name="Yoshizawa S."/>
            <person name="Kogure K."/>
        </authorList>
    </citation>
    <scope>NUCLEOTIDE SEQUENCE [LARGE SCALE GENOMIC DNA]</scope>
    <source>
        <strain evidence="1 2">SA4-48</strain>
    </source>
</reference>
<evidence type="ECO:0000313" key="2">
    <source>
        <dbReference type="Proteomes" id="UP000239007"/>
    </source>
</evidence>
<dbReference type="PANTHER" id="PTHR38657:SF1">
    <property type="entry name" value="SLR1343 PROTEIN"/>
    <property type="match status" value="1"/>
</dbReference>
<dbReference type="GO" id="GO:0016829">
    <property type="term" value="F:lyase activity"/>
    <property type="evidence" value="ECO:0007669"/>
    <property type="project" value="UniProtKB-KW"/>
</dbReference>
<dbReference type="EMBL" id="MSCH01000003">
    <property type="protein sequence ID" value="PQJ52767.1"/>
    <property type="molecule type" value="Genomic_DNA"/>
</dbReference>
<evidence type="ECO:0000313" key="1">
    <source>
        <dbReference type="EMBL" id="PQJ52767.1"/>
    </source>
</evidence>
<dbReference type="OrthoDB" id="5288100at2"/>
<name>A0A2S7US64_9GAMM</name>
<dbReference type="Proteomes" id="UP000239007">
    <property type="component" value="Unassembled WGS sequence"/>
</dbReference>
<organism evidence="1 2">
    <name type="scientific">Psychrosphaera saromensis</name>
    <dbReference type="NCBI Taxonomy" id="716813"/>
    <lineage>
        <taxon>Bacteria</taxon>
        <taxon>Pseudomonadati</taxon>
        <taxon>Pseudomonadota</taxon>
        <taxon>Gammaproteobacteria</taxon>
        <taxon>Alteromonadales</taxon>
        <taxon>Pseudoalteromonadaceae</taxon>
        <taxon>Psychrosphaera</taxon>
    </lineage>
</organism>
<protein>
    <submittedName>
        <fullName evidence="1">Cryptochrome/photolyase family protein</fullName>
    </submittedName>
</protein>
<proteinExistence type="predicted"/>
<dbReference type="InterPro" id="IPR007357">
    <property type="entry name" value="PhrB-like"/>
</dbReference>
<comment type="caution">
    <text evidence="1">The sequence shown here is derived from an EMBL/GenBank/DDBJ whole genome shotgun (WGS) entry which is preliminary data.</text>
</comment>
<dbReference type="Gene3D" id="1.10.10.1710">
    <property type="entry name" value="Deoxyribodipyrimidine photolyase-related"/>
    <property type="match status" value="1"/>
</dbReference>
<dbReference type="SUPFAM" id="SSF48173">
    <property type="entry name" value="Cryptochrome/photolyase FAD-binding domain"/>
    <property type="match status" value="1"/>
</dbReference>
<dbReference type="PANTHER" id="PTHR38657">
    <property type="entry name" value="SLR1343 PROTEIN"/>
    <property type="match status" value="1"/>
</dbReference>
<keyword evidence="2" id="KW-1185">Reference proteome</keyword>
<dbReference type="InterPro" id="IPR014729">
    <property type="entry name" value="Rossmann-like_a/b/a_fold"/>
</dbReference>
<keyword evidence="1" id="KW-0456">Lyase</keyword>
<dbReference type="Gene3D" id="1.25.40.80">
    <property type="match status" value="1"/>
</dbReference>
<dbReference type="Gene3D" id="3.40.50.620">
    <property type="entry name" value="HUPs"/>
    <property type="match status" value="1"/>
</dbReference>